<gene>
    <name evidence="3" type="ORF">OGM63_08185</name>
</gene>
<evidence type="ECO:0000313" key="3">
    <source>
        <dbReference type="EMBL" id="MCV3213503.1"/>
    </source>
</evidence>
<accession>A0ABT3AWK1</accession>
<keyword evidence="2" id="KW-0472">Membrane</keyword>
<proteinExistence type="predicted"/>
<keyword evidence="2" id="KW-1133">Transmembrane helix</keyword>
<feature type="transmembrane region" description="Helical" evidence="2">
    <location>
        <begin position="83"/>
        <end position="102"/>
    </location>
</feature>
<sequence length="262" mass="29461">FPIPHSPFPTPHSPDMQTDNSDFTFDSQRQMLLIGRSHRQSFFIQFSILTLLGWMVGGIASIALEKIITESIPPSIFQQYLTWYYAGKSFSSNLIFALIFGADQAIVMRQYVSGWLWLLATSFGWLIANSVSTAWISYVSAIAASSNLTLSPNQTVILGILSTFLYIFSGIWLGFCQFMVLRRYTKGAWWWTFLPSVSFFLISISIWLLTKVQDFIPEANRTQILYLSGQGLTAVILGVVPAIGLCRLKKSRHTKDLSSSLS</sequence>
<keyword evidence="2" id="KW-0812">Transmembrane</keyword>
<protein>
    <submittedName>
        <fullName evidence="3">Uncharacterized protein</fullName>
    </submittedName>
</protein>
<evidence type="ECO:0000313" key="4">
    <source>
        <dbReference type="Proteomes" id="UP001526143"/>
    </source>
</evidence>
<evidence type="ECO:0000256" key="2">
    <source>
        <dbReference type="SAM" id="Phobius"/>
    </source>
</evidence>
<reference evidence="3 4" key="1">
    <citation type="submission" date="2022-10" db="EMBL/GenBank/DDBJ databases">
        <title>Identification of biosynthetic pathway for the production of the potent trypsin inhibitor radiosumin.</title>
        <authorList>
            <person name="Fewer D.P."/>
            <person name="Delbaje E."/>
            <person name="Ouyang X."/>
            <person name="Agostino P.D."/>
            <person name="Wahlsten M."/>
            <person name="Jokela J."/>
            <person name="Permi P."/>
            <person name="Haapaniemi E."/>
            <person name="Koistinen H."/>
        </authorList>
    </citation>
    <scope>NUCLEOTIDE SEQUENCE [LARGE SCALE GENOMIC DNA]</scope>
    <source>
        <strain evidence="3 4">NIES-515</strain>
    </source>
</reference>
<feature type="region of interest" description="Disordered" evidence="1">
    <location>
        <begin position="1"/>
        <end position="20"/>
    </location>
</feature>
<keyword evidence="4" id="KW-1185">Reference proteome</keyword>
<evidence type="ECO:0000256" key="1">
    <source>
        <dbReference type="SAM" id="MobiDB-lite"/>
    </source>
</evidence>
<feature type="non-terminal residue" evidence="3">
    <location>
        <position position="1"/>
    </location>
</feature>
<feature type="transmembrane region" description="Helical" evidence="2">
    <location>
        <begin position="114"/>
        <end position="136"/>
    </location>
</feature>
<feature type="transmembrane region" description="Helical" evidence="2">
    <location>
        <begin position="188"/>
        <end position="209"/>
    </location>
</feature>
<feature type="compositionally biased region" description="Pro residues" evidence="1">
    <location>
        <begin position="1"/>
        <end position="12"/>
    </location>
</feature>
<name>A0ABT3AWK1_9CYAN</name>
<dbReference type="Proteomes" id="UP001526143">
    <property type="component" value="Unassembled WGS sequence"/>
</dbReference>
<feature type="transmembrane region" description="Helical" evidence="2">
    <location>
        <begin position="156"/>
        <end position="176"/>
    </location>
</feature>
<organism evidence="3 4">
    <name type="scientific">Plectonema radiosum NIES-515</name>
    <dbReference type="NCBI Taxonomy" id="2986073"/>
    <lineage>
        <taxon>Bacteria</taxon>
        <taxon>Bacillati</taxon>
        <taxon>Cyanobacteriota</taxon>
        <taxon>Cyanophyceae</taxon>
        <taxon>Oscillatoriophycideae</taxon>
        <taxon>Oscillatoriales</taxon>
        <taxon>Microcoleaceae</taxon>
        <taxon>Plectonema</taxon>
    </lineage>
</organism>
<comment type="caution">
    <text evidence="3">The sequence shown here is derived from an EMBL/GenBank/DDBJ whole genome shotgun (WGS) entry which is preliminary data.</text>
</comment>
<feature type="transmembrane region" description="Helical" evidence="2">
    <location>
        <begin position="224"/>
        <end position="246"/>
    </location>
</feature>
<dbReference type="EMBL" id="JAOWRF010000122">
    <property type="protein sequence ID" value="MCV3213503.1"/>
    <property type="molecule type" value="Genomic_DNA"/>
</dbReference>
<dbReference type="RefSeq" id="WP_263745018.1">
    <property type="nucleotide sequence ID" value="NZ_JAOWRF010000122.1"/>
</dbReference>
<feature type="transmembrane region" description="Helical" evidence="2">
    <location>
        <begin position="42"/>
        <end position="63"/>
    </location>
</feature>